<proteinExistence type="predicted"/>
<organism evidence="1">
    <name type="scientific">Rhizophora mucronata</name>
    <name type="common">Asiatic mangrove</name>
    <dbReference type="NCBI Taxonomy" id="61149"/>
    <lineage>
        <taxon>Eukaryota</taxon>
        <taxon>Viridiplantae</taxon>
        <taxon>Streptophyta</taxon>
        <taxon>Embryophyta</taxon>
        <taxon>Tracheophyta</taxon>
        <taxon>Spermatophyta</taxon>
        <taxon>Magnoliopsida</taxon>
        <taxon>eudicotyledons</taxon>
        <taxon>Gunneridae</taxon>
        <taxon>Pentapetalae</taxon>
        <taxon>rosids</taxon>
        <taxon>fabids</taxon>
        <taxon>Malpighiales</taxon>
        <taxon>Rhizophoraceae</taxon>
        <taxon>Rhizophora</taxon>
    </lineage>
</organism>
<protein>
    <submittedName>
        <fullName evidence="1">Uncharacterized protein</fullName>
    </submittedName>
</protein>
<name>A0A2P2NGF0_RHIMU</name>
<sequence>MYHNSGILMTSCDLSFRWSSFWCHLNFRFSYLELFVSRI</sequence>
<dbReference type="EMBL" id="GGEC01061039">
    <property type="protein sequence ID" value="MBX41523.1"/>
    <property type="molecule type" value="Transcribed_RNA"/>
</dbReference>
<dbReference type="AlphaFoldDB" id="A0A2P2NGF0"/>
<reference evidence="1" key="1">
    <citation type="submission" date="2018-02" db="EMBL/GenBank/DDBJ databases">
        <title>Rhizophora mucronata_Transcriptome.</title>
        <authorList>
            <person name="Meera S.P."/>
            <person name="Sreeshan A."/>
            <person name="Augustine A."/>
        </authorList>
    </citation>
    <scope>NUCLEOTIDE SEQUENCE</scope>
    <source>
        <tissue evidence="1">Leaf</tissue>
    </source>
</reference>
<accession>A0A2P2NGF0</accession>
<evidence type="ECO:0000313" key="1">
    <source>
        <dbReference type="EMBL" id="MBX41523.1"/>
    </source>
</evidence>